<protein>
    <submittedName>
        <fullName evidence="1">Uncharacterized protein</fullName>
    </submittedName>
</protein>
<evidence type="ECO:0000313" key="1">
    <source>
        <dbReference type="EMBL" id="MCQ4335037.1"/>
    </source>
</evidence>
<reference evidence="1" key="1">
    <citation type="journal article" date="2023" name="Front. Microbiol.">
        <title>Genomic-based phylogenetic and metabolic analyses of the genus Natronomonas, and description of Natronomonas aquatica sp. nov.</title>
        <authorList>
            <person name="Garcia-Roldan A."/>
            <person name="Duran-Viseras A."/>
            <person name="de la Haba R.R."/>
            <person name="Corral P."/>
            <person name="Sanchez-Porro C."/>
            <person name="Ventosa A."/>
        </authorList>
    </citation>
    <scope>NUCLEOTIDE SEQUENCE</scope>
    <source>
        <strain evidence="1">F2-12</strain>
    </source>
</reference>
<dbReference type="RefSeq" id="WP_256031470.1">
    <property type="nucleotide sequence ID" value="NZ_JAHLKM010000059.1"/>
</dbReference>
<dbReference type="AlphaFoldDB" id="A0A9R1CWI8"/>
<dbReference type="EMBL" id="JAHLKM010000059">
    <property type="protein sequence ID" value="MCQ4335037.1"/>
    <property type="molecule type" value="Genomic_DNA"/>
</dbReference>
<gene>
    <name evidence="1" type="ORF">KM295_16430</name>
</gene>
<sequence>MVSRRGWLFVLGGIGVSGGAYVTNDRVKQTVDDTVSKTADTDVSTIAGPPPTENKIGEATARTVQRVNTQGEIEEQAEGLILRVEFFESGAAVIYPKAEHGCYDGFTLVHEATSMGYDSDGTRDTSNALGVWEFGDFDEPITIDMAGAIAEKGNYPSRQFEIRAISTDGACIATNTPFEMTVPEPMMPT</sequence>
<accession>A0A9R1CWI8</accession>
<comment type="caution">
    <text evidence="1">The sequence shown here is derived from an EMBL/GenBank/DDBJ whole genome shotgun (WGS) entry which is preliminary data.</text>
</comment>
<evidence type="ECO:0000313" key="2">
    <source>
        <dbReference type="Proteomes" id="UP001139494"/>
    </source>
</evidence>
<proteinExistence type="predicted"/>
<organism evidence="1 2">
    <name type="scientific">Natronomonas aquatica</name>
    <dbReference type="NCBI Taxonomy" id="2841590"/>
    <lineage>
        <taxon>Archaea</taxon>
        <taxon>Methanobacteriati</taxon>
        <taxon>Methanobacteriota</taxon>
        <taxon>Stenosarchaea group</taxon>
        <taxon>Halobacteria</taxon>
        <taxon>Halobacteriales</taxon>
        <taxon>Natronomonadaceae</taxon>
        <taxon>Natronomonas</taxon>
    </lineage>
</organism>
<name>A0A9R1CWI8_9EURY</name>
<keyword evidence="2" id="KW-1185">Reference proteome</keyword>
<dbReference type="Proteomes" id="UP001139494">
    <property type="component" value="Unassembled WGS sequence"/>
</dbReference>